<reference evidence="2 3" key="1">
    <citation type="submission" date="2013-02" db="EMBL/GenBank/DDBJ databases">
        <title>The Genome Sequence of Plasmodium inui San Antonio 1.</title>
        <authorList>
            <consortium name="The Broad Institute Genome Sequencing Platform"/>
            <consortium name="The Broad Institute Genome Sequencing Center for Infectious Disease"/>
            <person name="Neafsey D."/>
            <person name="Cheeseman I."/>
            <person name="Volkman S."/>
            <person name="Adams J."/>
            <person name="Walker B."/>
            <person name="Young S.K."/>
            <person name="Zeng Q."/>
            <person name="Gargeya S."/>
            <person name="Fitzgerald M."/>
            <person name="Haas B."/>
            <person name="Abouelleil A."/>
            <person name="Alvarado L."/>
            <person name="Arachchi H.M."/>
            <person name="Berlin A.M."/>
            <person name="Chapman S.B."/>
            <person name="Dewar J."/>
            <person name="Goldberg J."/>
            <person name="Griggs A."/>
            <person name="Gujja S."/>
            <person name="Hansen M."/>
            <person name="Howarth C."/>
            <person name="Imamovic A."/>
            <person name="Larimer J."/>
            <person name="McCowan C."/>
            <person name="Murphy C."/>
            <person name="Neiman D."/>
            <person name="Pearson M."/>
            <person name="Priest M."/>
            <person name="Roberts A."/>
            <person name="Saif S."/>
            <person name="Shea T."/>
            <person name="Sisk P."/>
            <person name="Sykes S."/>
            <person name="Wortman J."/>
            <person name="Nusbaum C."/>
            <person name="Birren B."/>
        </authorList>
    </citation>
    <scope>NUCLEOTIDE SEQUENCE [LARGE SCALE GENOMIC DNA]</scope>
    <source>
        <strain evidence="2 3">San Antonio 1</strain>
    </source>
</reference>
<dbReference type="GeneID" id="20037787"/>
<evidence type="ECO:0000256" key="1">
    <source>
        <dbReference type="SAM" id="MobiDB-lite"/>
    </source>
</evidence>
<feature type="region of interest" description="Disordered" evidence="1">
    <location>
        <begin position="1066"/>
        <end position="1155"/>
    </location>
</feature>
<feature type="region of interest" description="Disordered" evidence="1">
    <location>
        <begin position="446"/>
        <end position="474"/>
    </location>
</feature>
<gene>
    <name evidence="2" type="ORF">C922_02513</name>
</gene>
<organism evidence="2 3">
    <name type="scientific">Plasmodium inui San Antonio 1</name>
    <dbReference type="NCBI Taxonomy" id="1237626"/>
    <lineage>
        <taxon>Eukaryota</taxon>
        <taxon>Sar</taxon>
        <taxon>Alveolata</taxon>
        <taxon>Apicomplexa</taxon>
        <taxon>Aconoidasida</taxon>
        <taxon>Haemosporida</taxon>
        <taxon>Plasmodiidae</taxon>
        <taxon>Plasmodium</taxon>
        <taxon>Plasmodium (Plasmodium)</taxon>
    </lineage>
</organism>
<keyword evidence="3" id="KW-1185">Reference proteome</keyword>
<dbReference type="EMBL" id="KI965468">
    <property type="protein sequence ID" value="EUD66929.1"/>
    <property type="molecule type" value="Genomic_DNA"/>
</dbReference>
<name>W7ACS9_9APIC</name>
<dbReference type="VEuPathDB" id="PlasmoDB:C922_02513"/>
<proteinExistence type="predicted"/>
<feature type="compositionally biased region" description="Basic and acidic residues" evidence="1">
    <location>
        <begin position="1135"/>
        <end position="1146"/>
    </location>
</feature>
<dbReference type="InterPro" id="IPR036322">
    <property type="entry name" value="WD40_repeat_dom_sf"/>
</dbReference>
<feature type="compositionally biased region" description="Basic and acidic residues" evidence="1">
    <location>
        <begin position="807"/>
        <end position="816"/>
    </location>
</feature>
<dbReference type="OrthoDB" id="377629at2759"/>
<evidence type="ECO:0000313" key="2">
    <source>
        <dbReference type="EMBL" id="EUD66929.1"/>
    </source>
</evidence>
<dbReference type="RefSeq" id="XP_008816334.1">
    <property type="nucleotide sequence ID" value="XM_008818112.1"/>
</dbReference>
<dbReference type="SUPFAM" id="SSF50978">
    <property type="entry name" value="WD40 repeat-like"/>
    <property type="match status" value="1"/>
</dbReference>
<feature type="compositionally biased region" description="Basic and acidic residues" evidence="1">
    <location>
        <begin position="157"/>
        <end position="166"/>
    </location>
</feature>
<protein>
    <submittedName>
        <fullName evidence="2">Uncharacterized protein</fullName>
    </submittedName>
</protein>
<feature type="region of interest" description="Disordered" evidence="1">
    <location>
        <begin position="921"/>
        <end position="945"/>
    </location>
</feature>
<feature type="compositionally biased region" description="Acidic residues" evidence="1">
    <location>
        <begin position="97"/>
        <end position="139"/>
    </location>
</feature>
<dbReference type="Proteomes" id="UP000030640">
    <property type="component" value="Unassembled WGS sequence"/>
</dbReference>
<feature type="compositionally biased region" description="Polar residues" evidence="1">
    <location>
        <begin position="780"/>
        <end position="791"/>
    </location>
</feature>
<feature type="region of interest" description="Disordered" evidence="1">
    <location>
        <begin position="282"/>
        <end position="301"/>
    </location>
</feature>
<feature type="region of interest" description="Disordered" evidence="1">
    <location>
        <begin position="758"/>
        <end position="823"/>
    </location>
</feature>
<feature type="region of interest" description="Disordered" evidence="1">
    <location>
        <begin position="83"/>
        <end position="187"/>
    </location>
</feature>
<sequence length="1155" mass="131955">MEERLNLYFYPLQRLKIYGEPNNIEVALSPLKQTERGKEEGIESLNCRPVENPHMIYDSLNSNILNEIKNFYANDKVYHVVASTSQSKRGKAKGRESDDEGEEEENEEGDGEDADDGEEDYQDDDCYYTDGETNPDENSEALPTRSDLQKGPFGDETMSKKRDNSNKKQVPRLRCDGATNPKVSDRKRATQSCIDFLRNSRNYEKEIRRDQTRVRASLDVVNTLATFYIDKSMQLDSRYAYDLRFNVKCPVLVMPGGFYNNQVKLMEAQIGECIYDEGDGRGGSHLPGGDPLPGGGPLPGGSRLPSDYLPVNLQFRFDNEVTIVPTNLSTGNYDANERGILPTYYRYAQKVKLAKEYNRKRSYRNVYKIENNHLLYQLDRCFTEVNEKESIAVSKYLKIKEIKADTNNINESVIYARNDVGLVIFQVQYAPGEAFNWDGALWTGNEEEDPREERDWHGSRGKGRTARKSFSSTVGRTPDQAFPILDYKITMAKDILLFDRLMQICPSTWTYGRCTLLGNYNSLYSYDLETNLLQIVELKRRGGYFKNYDTALCLCYLQDDNTLLLGCGSLYIYDKREQFLSKFNTNNSGVKRVSKKTIGQKARDQLLTGIPLEMKTNAGGNIFHEDKNRSHFNRGYTAVAKNPDFSFIVASVNTSFNVIEVWDLRNQYEPVFLFPLNISEFTESHFRHIEWMSVTPTGHNRYEQRTTYNLVTFSYYEHFVYIRKILIRDDFTSYKDLGMEAYTNRSFPFAYNYTFKGEPSGGRDGTQVEGRPFDRGSIQGGNPPNGRSSTIMGYRGKEDGESTSLRSHSDDAEKNPSPDVAPPQEELRANHMQMREDIPFNHIFSYKTVKMLVGDSLLVDTAKFTPMQKNKTEPIRLISDHSKFNSINTKVYNLFFGLYGMKFVQLCVPVLYCRRQPEGDSLGGGTTPPTGVTSHGVAPPEGDSLNHCDGNASPREYLEERFYFDGKNTRTWKYSVKKRDSQRRVSLVRRQEIVGIKLDYVQFILHTNSGGQLFCTPVNLCVKNLAEEEAKGWIPINRSYVASTYRNEGLPGMLSRFADLVQNRRCGEETEQRGGETSPPAEATASDDRPQQLADSSPSPHREGERPHFHSEEQDDEFNFLNLDNFEGIMSNGVDRTEKDTHTLEVKKKKKKLNG</sequence>
<accession>W7ACS9</accession>
<feature type="compositionally biased region" description="Basic and acidic residues" evidence="1">
    <location>
        <begin position="1100"/>
        <end position="1112"/>
    </location>
</feature>
<evidence type="ECO:0000313" key="3">
    <source>
        <dbReference type="Proteomes" id="UP000030640"/>
    </source>
</evidence>
<feature type="compositionally biased region" description="Gly residues" evidence="1">
    <location>
        <begin position="282"/>
        <end position="299"/>
    </location>
</feature>
<dbReference type="AlphaFoldDB" id="W7ACS9"/>